<name>A0A6M4HBG6_9PROT</name>
<dbReference type="InParanoid" id="A0A6M4HBG6"/>
<dbReference type="PROSITE" id="PS51257">
    <property type="entry name" value="PROKAR_LIPOPROTEIN"/>
    <property type="match status" value="1"/>
</dbReference>
<dbReference type="EMBL" id="CP053073">
    <property type="protein sequence ID" value="QJR16921.1"/>
    <property type="molecule type" value="Genomic_DNA"/>
</dbReference>
<reference evidence="1 2" key="1">
    <citation type="submission" date="2020-04" db="EMBL/GenBank/DDBJ databases">
        <title>Usitatibacter rugosus gen. nov., sp. nov. and Usitatibacter palustris sp. nov., novel members of Usitatibacteraceae fam. nov. within the order Nitrosomonadales isolated from soil.</title>
        <authorList>
            <person name="Huber K.J."/>
            <person name="Neumann-Schaal M."/>
            <person name="Geppert A."/>
            <person name="Luckner M."/>
            <person name="Wanner G."/>
            <person name="Overmann J."/>
        </authorList>
    </citation>
    <scope>NUCLEOTIDE SEQUENCE [LARGE SCALE GENOMIC DNA]</scope>
    <source>
        <strain evidence="1 2">Swamp67</strain>
    </source>
</reference>
<proteinExistence type="predicted"/>
<dbReference type="AlphaFoldDB" id="A0A6M4HBG6"/>
<gene>
    <name evidence="1" type="ORF">DSM104440_03758</name>
</gene>
<keyword evidence="2" id="KW-1185">Reference proteome</keyword>
<evidence type="ECO:0000313" key="2">
    <source>
        <dbReference type="Proteomes" id="UP000503096"/>
    </source>
</evidence>
<evidence type="ECO:0000313" key="1">
    <source>
        <dbReference type="EMBL" id="QJR16921.1"/>
    </source>
</evidence>
<sequence length="439" mass="43993">MIALARRLVAAPLVLIAACSGNVDPSPNVTDPTRITVLPATATLYSGLPTTFVLSGGTGSYIVTSSNQAVLPIAGNVLTKSFVAIPSPVIAETPVTLTVRDTGTAPVITAALTVRPGTVANTITITPTPSNDPTNNPDCRPAVCTGSDAEASVVISQGGVPLAARGVKFEVVTGDFRFITSPAGAVEVLGIEVTTTTDETGKARARFRTTALAQTQTATLRITDLGSGAYQLASFTIAQFTGNSSVFFVTPPGVTFGGPRLGACASGVQAEFTIHGGTPPYTISGNSSAFTVAPTTVTASEGRFNVFASGICAPTPGLSIAITDAAGRTTTVTVVNQEGTTAAPVLVVAPTEVTLTSCTEFANVAVAGGVGTIRAFANTGSLSVNTGTNVVSIQRVRGTQPPLPVPPSTVSPAAVSVTDGQSAAQVVVNFSGLAAGTCP</sequence>
<protein>
    <submittedName>
        <fullName evidence="1">Uncharacterized protein</fullName>
    </submittedName>
</protein>
<dbReference type="KEGG" id="upl:DSM104440_03758"/>
<organism evidence="1 2">
    <name type="scientific">Usitatibacter palustris</name>
    <dbReference type="NCBI Taxonomy" id="2732487"/>
    <lineage>
        <taxon>Bacteria</taxon>
        <taxon>Pseudomonadati</taxon>
        <taxon>Pseudomonadota</taxon>
        <taxon>Betaproteobacteria</taxon>
        <taxon>Nitrosomonadales</taxon>
        <taxon>Usitatibacteraceae</taxon>
        <taxon>Usitatibacter</taxon>
    </lineage>
</organism>
<dbReference type="Proteomes" id="UP000503096">
    <property type="component" value="Chromosome"/>
</dbReference>
<dbReference type="RefSeq" id="WP_171165445.1">
    <property type="nucleotide sequence ID" value="NZ_CP053073.1"/>
</dbReference>
<accession>A0A6M4HBG6</accession>